<sequence>MLNDPASLTETMAVRFDLYECSPGVLLDEREVAAALHVSRKTLQHWRAMQRGPRFRRIEGLVRYRAGDLVQWLEATRG</sequence>
<dbReference type="InterPro" id="IPR041657">
    <property type="entry name" value="HTH_17"/>
</dbReference>
<dbReference type="SUPFAM" id="SSF46955">
    <property type="entry name" value="Putative DNA-binding domain"/>
    <property type="match status" value="1"/>
</dbReference>
<proteinExistence type="predicted"/>
<accession>A0ABP4JH99</accession>
<reference evidence="3" key="1">
    <citation type="journal article" date="2019" name="Int. J. Syst. Evol. Microbiol.">
        <title>The Global Catalogue of Microorganisms (GCM) 10K type strain sequencing project: providing services to taxonomists for standard genome sequencing and annotation.</title>
        <authorList>
            <consortium name="The Broad Institute Genomics Platform"/>
            <consortium name="The Broad Institute Genome Sequencing Center for Infectious Disease"/>
            <person name="Wu L."/>
            <person name="Ma J."/>
        </authorList>
    </citation>
    <scope>NUCLEOTIDE SEQUENCE [LARGE SCALE GENOMIC DNA]</scope>
    <source>
        <strain evidence="3">JCM 12398</strain>
    </source>
</reference>
<dbReference type="Proteomes" id="UP001501266">
    <property type="component" value="Unassembled WGS sequence"/>
</dbReference>
<gene>
    <name evidence="2" type="ORF">GCM10009640_07170</name>
</gene>
<evidence type="ECO:0000313" key="2">
    <source>
        <dbReference type="EMBL" id="GAA1419449.1"/>
    </source>
</evidence>
<feature type="domain" description="Helix-turn-helix" evidence="1">
    <location>
        <begin position="27"/>
        <end position="76"/>
    </location>
</feature>
<dbReference type="RefSeq" id="WP_343917392.1">
    <property type="nucleotide sequence ID" value="NZ_BAAAKK010000001.1"/>
</dbReference>
<evidence type="ECO:0000259" key="1">
    <source>
        <dbReference type="Pfam" id="PF12728"/>
    </source>
</evidence>
<name>A0ABP4JH99_9MICO</name>
<dbReference type="EMBL" id="BAAAKK010000001">
    <property type="protein sequence ID" value="GAA1419449.1"/>
    <property type="molecule type" value="Genomic_DNA"/>
</dbReference>
<organism evidence="2 3">
    <name type="scientific">Agrococcus citreus</name>
    <dbReference type="NCBI Taxonomy" id="84643"/>
    <lineage>
        <taxon>Bacteria</taxon>
        <taxon>Bacillati</taxon>
        <taxon>Actinomycetota</taxon>
        <taxon>Actinomycetes</taxon>
        <taxon>Micrococcales</taxon>
        <taxon>Microbacteriaceae</taxon>
        <taxon>Agrococcus</taxon>
    </lineage>
</organism>
<keyword evidence="3" id="KW-1185">Reference proteome</keyword>
<evidence type="ECO:0000313" key="3">
    <source>
        <dbReference type="Proteomes" id="UP001501266"/>
    </source>
</evidence>
<dbReference type="InterPro" id="IPR009061">
    <property type="entry name" value="DNA-bd_dom_put_sf"/>
</dbReference>
<dbReference type="Pfam" id="PF12728">
    <property type="entry name" value="HTH_17"/>
    <property type="match status" value="1"/>
</dbReference>
<comment type="caution">
    <text evidence="2">The sequence shown here is derived from an EMBL/GenBank/DDBJ whole genome shotgun (WGS) entry which is preliminary data.</text>
</comment>
<protein>
    <recommendedName>
        <fullName evidence="1">Helix-turn-helix domain-containing protein</fullName>
    </recommendedName>
</protein>